<dbReference type="Proteomes" id="UP001214576">
    <property type="component" value="Unassembled WGS sequence"/>
</dbReference>
<evidence type="ECO:0000256" key="1">
    <source>
        <dbReference type="SAM" id="MobiDB-lite"/>
    </source>
</evidence>
<feature type="compositionally biased region" description="Polar residues" evidence="1">
    <location>
        <begin position="123"/>
        <end position="141"/>
    </location>
</feature>
<comment type="caution">
    <text evidence="3">The sequence shown here is derived from an EMBL/GenBank/DDBJ whole genome shotgun (WGS) entry which is preliminary data.</text>
</comment>
<feature type="domain" description="MAGE" evidence="2">
    <location>
        <begin position="273"/>
        <end position="472"/>
    </location>
</feature>
<reference evidence="3" key="1">
    <citation type="submission" date="2022-03" db="EMBL/GenBank/DDBJ databases">
        <title>Genomic analyses of argali, domestic sheep and their hybrids provide insights into chromosomal evolution, heterosis and genetic basis of agronomic traits.</title>
        <authorList>
            <person name="Li M."/>
        </authorList>
    </citation>
    <scope>NUCLEOTIDE SEQUENCE</scope>
    <source>
        <strain evidence="3">CAU-MHL-2022a</strain>
        <tissue evidence="3">Skin</tissue>
    </source>
</reference>
<feature type="region of interest" description="Disordered" evidence="1">
    <location>
        <begin position="1"/>
        <end position="25"/>
    </location>
</feature>
<dbReference type="InterPro" id="IPR002190">
    <property type="entry name" value="MHD_dom"/>
</dbReference>
<keyword evidence="4" id="KW-1185">Reference proteome</keyword>
<feature type="compositionally biased region" description="Polar residues" evidence="1">
    <location>
        <begin position="98"/>
        <end position="115"/>
    </location>
</feature>
<dbReference type="GO" id="GO:0005634">
    <property type="term" value="C:nucleus"/>
    <property type="evidence" value="ECO:0007669"/>
    <property type="project" value="TreeGrafter"/>
</dbReference>
<dbReference type="InterPro" id="IPR041899">
    <property type="entry name" value="MAGE_WH2"/>
</dbReference>
<name>A0AAD4YEV2_OVIAM</name>
<feature type="region of interest" description="Disordered" evidence="1">
    <location>
        <begin position="242"/>
        <end position="269"/>
    </location>
</feature>
<dbReference type="Gene3D" id="1.10.10.1210">
    <property type="entry name" value="MAGE homology domain, winged helix WH2 motif"/>
    <property type="match status" value="2"/>
</dbReference>
<feature type="region of interest" description="Disordered" evidence="1">
    <location>
        <begin position="96"/>
        <end position="196"/>
    </location>
</feature>
<evidence type="ECO:0000313" key="4">
    <source>
        <dbReference type="Proteomes" id="UP001214576"/>
    </source>
</evidence>
<organism evidence="3 4">
    <name type="scientific">Ovis ammon polii</name>
    <dbReference type="NCBI Taxonomy" id="230172"/>
    <lineage>
        <taxon>Eukaryota</taxon>
        <taxon>Metazoa</taxon>
        <taxon>Chordata</taxon>
        <taxon>Craniata</taxon>
        <taxon>Vertebrata</taxon>
        <taxon>Euteleostomi</taxon>
        <taxon>Mammalia</taxon>
        <taxon>Eutheria</taxon>
        <taxon>Laurasiatheria</taxon>
        <taxon>Artiodactyla</taxon>
        <taxon>Ruminantia</taxon>
        <taxon>Pecora</taxon>
        <taxon>Bovidae</taxon>
        <taxon>Caprinae</taxon>
        <taxon>Ovis</taxon>
    </lineage>
</organism>
<dbReference type="SMART" id="SM01373">
    <property type="entry name" value="MAGE"/>
    <property type="match status" value="2"/>
</dbReference>
<dbReference type="InterPro" id="IPR041898">
    <property type="entry name" value="MAGE_WH1"/>
</dbReference>
<dbReference type="Pfam" id="PF01454">
    <property type="entry name" value="MAGE"/>
    <property type="match status" value="1"/>
</dbReference>
<protein>
    <recommendedName>
        <fullName evidence="2">MAGE domain-containing protein</fullName>
    </recommendedName>
</protein>
<dbReference type="Gene3D" id="1.10.10.1200">
    <property type="entry name" value="MAGE homology domain, winged helix WH1 motif"/>
    <property type="match status" value="1"/>
</dbReference>
<dbReference type="GO" id="GO:0000122">
    <property type="term" value="P:negative regulation of transcription by RNA polymerase II"/>
    <property type="evidence" value="ECO:0007669"/>
    <property type="project" value="TreeGrafter"/>
</dbReference>
<dbReference type="PANTHER" id="PTHR11736">
    <property type="entry name" value="MELANOMA-ASSOCIATED ANTIGEN MAGE ANTIGEN"/>
    <property type="match status" value="1"/>
</dbReference>
<dbReference type="InterPro" id="IPR037445">
    <property type="entry name" value="MAGE"/>
</dbReference>
<dbReference type="FunFam" id="1.10.10.1200:FF:000001">
    <property type="entry name" value="Melanoma-associated antigen D1"/>
    <property type="match status" value="1"/>
</dbReference>
<dbReference type="PANTHER" id="PTHR11736:SF11">
    <property type="entry name" value="MELANOMA-ASSOCIATED ANTIGEN D2"/>
    <property type="match status" value="1"/>
</dbReference>
<dbReference type="FunFam" id="1.10.10.1210:FF:000001">
    <property type="entry name" value="melanoma-associated antigen D1"/>
    <property type="match status" value="2"/>
</dbReference>
<feature type="compositionally biased region" description="Basic residues" evidence="1">
    <location>
        <begin position="165"/>
        <end position="176"/>
    </location>
</feature>
<sequence>MSDTSESGTGPTCFQAEASEEDPGLKMQTILTVTQNLEASETPKASKTPEVSKATKISDAAGVSKTTAAQEVSATQASPTTKLTDTQFLAAKKKSLAADTNMQHTDPQAVTVSATETKKVSSVADTKVNTKTLETESTASQALADEPEPEGAAGQAQENQDTRPKIKAKKARKVKHLNGEEDGSSDQSQASGTTGGRRISKALMASMARRASRGPIAFWARRASRTRLAAWARRALLSLRSPKARRGKARRRAAKLQSSQEPEAPPPRDVALLQGRANDLVKYLLVKDQTKIPIKRSDMLKDIIKEYTDVYPEIIERAGYSLEKVFGIQLKEIDKNDHLYILLSTLEPTDAGILGTTKDSPKLGLLMVLLSIIFMNGNRSSEAVIWEVLRKLGLRPGIHHSLFGDVKKLITDEFVKQKYLDYVRVPNSNPPEYEFFWGLRSYYETSKMKVLKFACKVQKKDPKEWAAQYREAMEADMKAAAEAAAEAKARAEIRAQMGIGLGSENAAGPCNWDEADIGPWAKARIQAGAEAKAKAQESGGASAGASTGGNFGASTSLTATLTFGLFAGLGGAGASTSGSSGACGFSYKLDKKEKERPSTCLKKYGVCFRHERLHVWYHDEADMLKDVIQEYDENFSKIIEQASYALKKVKGYPLRNGHNEEFLNGTKMFRVNLEEIDKDQGHTQARSSHGDSECHFMNGNKANEAVIWDVLHKLGLCPGYLEYKRVPDSRPPEYEFFWGLCSYQEISKMKVLKFACKVQKKDPKDWAVKYQEAMEMQVQAAAVAIVEAEARAEARAQMVIEEEAVAGPWNWDDMDIDCLTKEELGDDAHTWNRFSLEIQARAQENANASASIDFSREASTSASYSDGSSISLGGVPSPGNGFGGKAGISWY</sequence>
<dbReference type="PROSITE" id="PS50838">
    <property type="entry name" value="MAGE"/>
    <property type="match status" value="2"/>
</dbReference>
<feature type="compositionally biased region" description="Polar residues" evidence="1">
    <location>
        <begin position="1"/>
        <end position="12"/>
    </location>
</feature>
<feature type="compositionally biased region" description="Basic residues" evidence="1">
    <location>
        <begin position="242"/>
        <end position="254"/>
    </location>
</feature>
<feature type="domain" description="MAGE" evidence="2">
    <location>
        <begin position="620"/>
        <end position="773"/>
    </location>
</feature>
<evidence type="ECO:0000259" key="2">
    <source>
        <dbReference type="PROSITE" id="PS50838"/>
    </source>
</evidence>
<proteinExistence type="predicted"/>
<evidence type="ECO:0000313" key="3">
    <source>
        <dbReference type="EMBL" id="KAI4545458.1"/>
    </source>
</evidence>
<gene>
    <name evidence="3" type="ORF">MG293_005724</name>
</gene>
<accession>A0AAD4YEV2</accession>
<dbReference type="AlphaFoldDB" id="A0AAD4YEV2"/>
<dbReference type="EMBL" id="JAKZEL010000003">
    <property type="protein sequence ID" value="KAI4545458.1"/>
    <property type="molecule type" value="Genomic_DNA"/>
</dbReference>
<feature type="region of interest" description="Disordered" evidence="1">
    <location>
        <begin position="37"/>
        <end position="56"/>
    </location>
</feature>